<evidence type="ECO:0000313" key="6">
    <source>
        <dbReference type="Proteomes" id="UP001183629"/>
    </source>
</evidence>
<dbReference type="GO" id="GO:0042956">
    <property type="term" value="P:maltodextrin transmembrane transport"/>
    <property type="evidence" value="ECO:0007669"/>
    <property type="project" value="TreeGrafter"/>
</dbReference>
<comment type="similarity">
    <text evidence="1">Belongs to the bacterial solute-binding protein 1 family.</text>
</comment>
<dbReference type="GO" id="GO:0015768">
    <property type="term" value="P:maltose transport"/>
    <property type="evidence" value="ECO:0007669"/>
    <property type="project" value="TreeGrafter"/>
</dbReference>
<dbReference type="InterPro" id="IPR006059">
    <property type="entry name" value="SBP"/>
</dbReference>
<dbReference type="Proteomes" id="UP001183629">
    <property type="component" value="Unassembled WGS sequence"/>
</dbReference>
<dbReference type="EMBL" id="JAVDYC010000001">
    <property type="protein sequence ID" value="MDR7322508.1"/>
    <property type="molecule type" value="Genomic_DNA"/>
</dbReference>
<dbReference type="Gene3D" id="3.40.190.10">
    <property type="entry name" value="Periplasmic binding protein-like II"/>
    <property type="match status" value="2"/>
</dbReference>
<dbReference type="PROSITE" id="PS51318">
    <property type="entry name" value="TAT"/>
    <property type="match status" value="1"/>
</dbReference>
<evidence type="ECO:0000313" key="5">
    <source>
        <dbReference type="EMBL" id="MDR7322508.1"/>
    </source>
</evidence>
<name>A0AAE3ZQR7_9ACTN</name>
<accession>A0AAE3ZQR7</accession>
<keyword evidence="6" id="KW-1185">Reference proteome</keyword>
<sequence>MMTTLTRRRALGAALAAVTLGATAACGGPAAEDGPITLDVWLMKDSAPDAVLQQINAEFQAAHPGVTVAVQVLEWDGRDVKWKTALAGDDPPDVLEMGNTDVLAYAAAGGLAELTGREFENQATWLQGLREAGSYEDRLYGVPYYGGDRVVIYRKDLWAKAGLSAPPATLAELRTAGEKLQQAGAAGRFGAAAGDFSGLYFPGRYQYAALPFLYDTGGTIAVRDGDRWTGALSTPQARAGLTNWAELVRAISRAPADADETNLPDVLAEGRAGMIIGQAWMVGSIGEDHPELADQLAAFPVPGTAGPMPVFLGGSNLASAAASPHQDLAYDWIKLMTGTKYQTLLAQNGLLPNSTSLAGVVTGITKIQMDAAAKSWFTPTSTKWSDVDNAQVLMDMLQSIAAGDATVAEATAKADAQIDQMLNAA</sequence>
<evidence type="ECO:0000256" key="2">
    <source>
        <dbReference type="ARBA" id="ARBA00022448"/>
    </source>
</evidence>
<dbReference type="GO" id="GO:0055052">
    <property type="term" value="C:ATP-binding cassette (ABC) transporter complex, substrate-binding subunit-containing"/>
    <property type="evidence" value="ECO:0007669"/>
    <property type="project" value="TreeGrafter"/>
</dbReference>
<keyword evidence="3 4" id="KW-0732">Signal</keyword>
<dbReference type="GO" id="GO:1901982">
    <property type="term" value="F:maltose binding"/>
    <property type="evidence" value="ECO:0007669"/>
    <property type="project" value="TreeGrafter"/>
</dbReference>
<comment type="caution">
    <text evidence="5">The sequence shown here is derived from an EMBL/GenBank/DDBJ whole genome shotgun (WGS) entry which is preliminary data.</text>
</comment>
<proteinExistence type="inferred from homology"/>
<reference evidence="5 6" key="1">
    <citation type="submission" date="2023-07" db="EMBL/GenBank/DDBJ databases">
        <title>Sequencing the genomes of 1000 actinobacteria strains.</title>
        <authorList>
            <person name="Klenk H.-P."/>
        </authorList>
    </citation>
    <scope>NUCLEOTIDE SEQUENCE [LARGE SCALE GENOMIC DNA]</scope>
    <source>
        <strain evidence="5 6">DSM 44711</strain>
    </source>
</reference>
<protein>
    <submittedName>
        <fullName evidence="5">N,N'-diacetylchitobiose transport system substrate-binding protein</fullName>
    </submittedName>
</protein>
<feature type="signal peptide" evidence="4">
    <location>
        <begin position="1"/>
        <end position="24"/>
    </location>
</feature>
<evidence type="ECO:0000256" key="1">
    <source>
        <dbReference type="ARBA" id="ARBA00008520"/>
    </source>
</evidence>
<dbReference type="PANTHER" id="PTHR30061">
    <property type="entry name" value="MALTOSE-BINDING PERIPLASMIC PROTEIN"/>
    <property type="match status" value="1"/>
</dbReference>
<dbReference type="InterPro" id="IPR006311">
    <property type="entry name" value="TAT_signal"/>
</dbReference>
<gene>
    <name evidence="5" type="ORF">J2S44_002758</name>
</gene>
<evidence type="ECO:0000256" key="4">
    <source>
        <dbReference type="SAM" id="SignalP"/>
    </source>
</evidence>
<evidence type="ECO:0000256" key="3">
    <source>
        <dbReference type="ARBA" id="ARBA00022729"/>
    </source>
</evidence>
<dbReference type="AlphaFoldDB" id="A0AAE3ZQR7"/>
<dbReference type="PROSITE" id="PS51257">
    <property type="entry name" value="PROKAR_LIPOPROTEIN"/>
    <property type="match status" value="1"/>
</dbReference>
<dbReference type="SUPFAM" id="SSF53850">
    <property type="entry name" value="Periplasmic binding protein-like II"/>
    <property type="match status" value="1"/>
</dbReference>
<keyword evidence="2" id="KW-0813">Transport</keyword>
<feature type="chain" id="PRO_5042297853" evidence="4">
    <location>
        <begin position="25"/>
        <end position="425"/>
    </location>
</feature>
<organism evidence="5 6">
    <name type="scientific">Catenuloplanes niger</name>
    <dbReference type="NCBI Taxonomy" id="587534"/>
    <lineage>
        <taxon>Bacteria</taxon>
        <taxon>Bacillati</taxon>
        <taxon>Actinomycetota</taxon>
        <taxon>Actinomycetes</taxon>
        <taxon>Micromonosporales</taxon>
        <taxon>Micromonosporaceae</taxon>
        <taxon>Catenuloplanes</taxon>
    </lineage>
</organism>
<dbReference type="PANTHER" id="PTHR30061:SF50">
    <property type="entry name" value="MALTOSE_MALTODEXTRIN-BINDING PERIPLASMIC PROTEIN"/>
    <property type="match status" value="1"/>
</dbReference>
<dbReference type="Pfam" id="PF01547">
    <property type="entry name" value="SBP_bac_1"/>
    <property type="match status" value="1"/>
</dbReference>